<evidence type="ECO:0000313" key="1">
    <source>
        <dbReference type="EMBL" id="KAI9918654.1"/>
    </source>
</evidence>
<gene>
    <name evidence="1" type="ORF">PsorP6_012271</name>
</gene>
<reference evidence="1 2" key="1">
    <citation type="journal article" date="2022" name="bioRxiv">
        <title>The genome of the oomycete Peronosclerospora sorghi, a cosmopolitan pathogen of maize and sorghum, is inflated with dispersed pseudogenes.</title>
        <authorList>
            <person name="Fletcher K."/>
            <person name="Martin F."/>
            <person name="Isakeit T."/>
            <person name="Cavanaugh K."/>
            <person name="Magill C."/>
            <person name="Michelmore R."/>
        </authorList>
    </citation>
    <scope>NUCLEOTIDE SEQUENCE [LARGE SCALE GENOMIC DNA]</scope>
    <source>
        <strain evidence="1">P6</strain>
    </source>
</reference>
<name>A0ACC0WIJ1_9STRA</name>
<protein>
    <submittedName>
        <fullName evidence="1">Uncharacterized protein</fullName>
    </submittedName>
</protein>
<keyword evidence="2" id="KW-1185">Reference proteome</keyword>
<organism evidence="1 2">
    <name type="scientific">Peronosclerospora sorghi</name>
    <dbReference type="NCBI Taxonomy" id="230839"/>
    <lineage>
        <taxon>Eukaryota</taxon>
        <taxon>Sar</taxon>
        <taxon>Stramenopiles</taxon>
        <taxon>Oomycota</taxon>
        <taxon>Peronosporomycetes</taxon>
        <taxon>Peronosporales</taxon>
        <taxon>Peronosporaceae</taxon>
        <taxon>Peronosclerospora</taxon>
    </lineage>
</organism>
<comment type="caution">
    <text evidence="1">The sequence shown here is derived from an EMBL/GenBank/DDBJ whole genome shotgun (WGS) entry which is preliminary data.</text>
</comment>
<sequence length="206" mass="23280">MHQLQLPSHPRRGVQSPSSTVLAAGQTFLDRHRPRLQHHVPGTLCPSVRIKPVSPLDMNVTMHMSMPLYLRVDVQPLTQQQLTTPSPTLPLFDQLDLDILEAMLFSSDDEQTETMPHCTASALMCSPSIVNLKNASELQRLTQEKTLKDVERLLPGMLVGLDVNVRFHRITDFEYTVPCAVFDMLDIVLVHDWLLDDQDHLTVGSR</sequence>
<proteinExistence type="predicted"/>
<accession>A0ACC0WIJ1</accession>
<evidence type="ECO:0000313" key="2">
    <source>
        <dbReference type="Proteomes" id="UP001163321"/>
    </source>
</evidence>
<dbReference type="Proteomes" id="UP001163321">
    <property type="component" value="Chromosome 12"/>
</dbReference>
<dbReference type="EMBL" id="CM047591">
    <property type="protein sequence ID" value="KAI9918654.1"/>
    <property type="molecule type" value="Genomic_DNA"/>
</dbReference>